<dbReference type="Gene3D" id="1.10.3210.10">
    <property type="entry name" value="Hypothetical protein af1432"/>
    <property type="match status" value="1"/>
</dbReference>
<keyword evidence="2" id="KW-1185">Reference proteome</keyword>
<dbReference type="PANTHER" id="PTHR46246:SF1">
    <property type="entry name" value="GUANOSINE-3',5'-BIS(DIPHOSPHATE) 3'-PYROPHOSPHOHYDROLASE MESH1"/>
    <property type="match status" value="1"/>
</dbReference>
<gene>
    <name evidence="1" type="ORF">UABAM_05487</name>
</gene>
<proteinExistence type="predicted"/>
<sequence>MQITKFVEKVFAGKFRKTGEPYVTHLHAVHDILLEAGVEDQYILDAALLHDVLEDTSITKECIEQNFGKVVTQMVITLSKEPMWHTSYCKFKSYLYSLESCAMYYPEVILIKMADRLHNLMTIEVFDFQKQVEYIEETEYYLFPVFRKAMHFAPCKKPFMIIFRQLEREIKHIKNYILIPQNEKHPQGVS</sequence>
<dbReference type="Pfam" id="PF13328">
    <property type="entry name" value="HD_4"/>
    <property type="match status" value="1"/>
</dbReference>
<organism evidence="1 2">
    <name type="scientific">Uabimicrobium amorphum</name>
    <dbReference type="NCBI Taxonomy" id="2596890"/>
    <lineage>
        <taxon>Bacteria</taxon>
        <taxon>Pseudomonadati</taxon>
        <taxon>Planctomycetota</taxon>
        <taxon>Candidatus Uabimicrobiia</taxon>
        <taxon>Candidatus Uabimicrobiales</taxon>
        <taxon>Candidatus Uabimicrobiaceae</taxon>
        <taxon>Candidatus Uabimicrobium</taxon>
    </lineage>
</organism>
<dbReference type="SUPFAM" id="SSF109604">
    <property type="entry name" value="HD-domain/PDEase-like"/>
    <property type="match status" value="1"/>
</dbReference>
<evidence type="ECO:0000313" key="1">
    <source>
        <dbReference type="EMBL" id="BBM87084.1"/>
    </source>
</evidence>
<dbReference type="AlphaFoldDB" id="A0A5S9ISG5"/>
<evidence type="ECO:0000313" key="2">
    <source>
        <dbReference type="Proteomes" id="UP000326354"/>
    </source>
</evidence>
<dbReference type="Proteomes" id="UP000326354">
    <property type="component" value="Chromosome"/>
</dbReference>
<accession>A0A5S9ISG5</accession>
<dbReference type="GO" id="GO:0008893">
    <property type="term" value="F:guanosine-3',5'-bis(diphosphate) 3'-diphosphatase activity"/>
    <property type="evidence" value="ECO:0007669"/>
    <property type="project" value="TreeGrafter"/>
</dbReference>
<name>A0A5S9ISG5_UABAM</name>
<reference evidence="1 2" key="1">
    <citation type="submission" date="2019-08" db="EMBL/GenBank/DDBJ databases">
        <title>Complete genome sequence of Candidatus Uab amorphum.</title>
        <authorList>
            <person name="Shiratori T."/>
            <person name="Suzuki S."/>
            <person name="Kakizawa Y."/>
            <person name="Ishida K."/>
        </authorList>
    </citation>
    <scope>NUCLEOTIDE SEQUENCE [LARGE SCALE GENOMIC DNA]</scope>
    <source>
        <strain evidence="1 2">SRT547</strain>
    </source>
</reference>
<dbReference type="RefSeq" id="WP_229759439.1">
    <property type="nucleotide sequence ID" value="NZ_AP019860.1"/>
</dbReference>
<dbReference type="EMBL" id="AP019860">
    <property type="protein sequence ID" value="BBM87084.1"/>
    <property type="molecule type" value="Genomic_DNA"/>
</dbReference>
<protein>
    <submittedName>
        <fullName evidence="1">(P)ppGpp synthetase</fullName>
    </submittedName>
</protein>
<dbReference type="InterPro" id="IPR052194">
    <property type="entry name" value="MESH1"/>
</dbReference>
<dbReference type="KEGG" id="uam:UABAM_05487"/>
<dbReference type="PANTHER" id="PTHR46246">
    <property type="entry name" value="GUANOSINE-3',5'-BIS(DIPHOSPHATE) 3'-PYROPHOSPHOHYDROLASE MESH1"/>
    <property type="match status" value="1"/>
</dbReference>